<dbReference type="Proteomes" id="UP000295367">
    <property type="component" value="Unassembled WGS sequence"/>
</dbReference>
<evidence type="ECO:0000313" key="2">
    <source>
        <dbReference type="Proteomes" id="UP000295367"/>
    </source>
</evidence>
<dbReference type="GO" id="GO:0018836">
    <property type="term" value="F:alkylmercury lyase activity"/>
    <property type="evidence" value="ECO:0007669"/>
    <property type="project" value="InterPro"/>
</dbReference>
<keyword evidence="1" id="KW-0456">Lyase</keyword>
<organism evidence="1 2">
    <name type="scientific">Sulfurirhabdus autotrophica</name>
    <dbReference type="NCBI Taxonomy" id="1706046"/>
    <lineage>
        <taxon>Bacteria</taxon>
        <taxon>Pseudomonadati</taxon>
        <taxon>Pseudomonadota</taxon>
        <taxon>Betaproteobacteria</taxon>
        <taxon>Nitrosomonadales</taxon>
        <taxon>Sulfuricellaceae</taxon>
        <taxon>Sulfurirhabdus</taxon>
    </lineage>
</organism>
<accession>A0A4R3YB95</accession>
<name>A0A4R3YB95_9PROT</name>
<sequence>MTTKPQATADTQRVLAALTGIQRAYPLERRIKNEACDDTRETYLAVLLRWLQTGTAPLTEGFDRDSLDELTALDAIFIVNDQIGCPPFNVVKTDIQVHFPHETLHVLSALDALALPRMLNTAATVETLCAMSGQPIHFSLTQEGKIRMDESNVAVVAFQKVANSITRYTFDLAPGIRFVLPEHAGTLQQTLTLDEATVVANTFYSFQRKLLQDVAV</sequence>
<keyword evidence="2" id="KW-1185">Reference proteome</keyword>
<dbReference type="AlphaFoldDB" id="A0A4R3YB95"/>
<gene>
    <name evidence="1" type="ORF">EDC63_103114</name>
</gene>
<dbReference type="InterPro" id="IPR004927">
    <property type="entry name" value="MerB"/>
</dbReference>
<evidence type="ECO:0000313" key="1">
    <source>
        <dbReference type="EMBL" id="TCV89042.1"/>
    </source>
</evidence>
<dbReference type="SUPFAM" id="SSF160387">
    <property type="entry name" value="NosL/MerB-like"/>
    <property type="match status" value="1"/>
</dbReference>
<proteinExistence type="predicted"/>
<dbReference type="Pfam" id="PF03243">
    <property type="entry name" value="MerB"/>
    <property type="match status" value="1"/>
</dbReference>
<protein>
    <submittedName>
        <fullName evidence="1">Alkylmercury lyase-like protein</fullName>
    </submittedName>
</protein>
<comment type="caution">
    <text evidence="1">The sequence shown here is derived from an EMBL/GenBank/DDBJ whole genome shotgun (WGS) entry which is preliminary data.</text>
</comment>
<dbReference type="InterPro" id="IPR053717">
    <property type="entry name" value="MerB_lyase_sf"/>
</dbReference>
<dbReference type="OrthoDB" id="7185309at2"/>
<dbReference type="EMBL" id="SMCO01000003">
    <property type="protein sequence ID" value="TCV89042.1"/>
    <property type="molecule type" value="Genomic_DNA"/>
</dbReference>
<dbReference type="RefSeq" id="WP_124945930.1">
    <property type="nucleotide sequence ID" value="NZ_BHVT01000020.1"/>
</dbReference>
<dbReference type="Gene3D" id="3.30.450.410">
    <property type="match status" value="1"/>
</dbReference>
<reference evidence="1 2" key="1">
    <citation type="submission" date="2019-03" db="EMBL/GenBank/DDBJ databases">
        <title>Genomic Encyclopedia of Type Strains, Phase IV (KMG-IV): sequencing the most valuable type-strain genomes for metagenomic binning, comparative biology and taxonomic classification.</title>
        <authorList>
            <person name="Goeker M."/>
        </authorList>
    </citation>
    <scope>NUCLEOTIDE SEQUENCE [LARGE SCALE GENOMIC DNA]</scope>
    <source>
        <strain evidence="1 2">DSM 100309</strain>
    </source>
</reference>